<keyword evidence="2" id="KW-1185">Reference proteome</keyword>
<reference evidence="1 2" key="1">
    <citation type="submission" date="2016-03" db="EMBL/GenBank/DDBJ databases">
        <title>Comparative genomics of Pseudogymnoascus destructans, the fungus causing white-nose syndrome of bats.</title>
        <authorList>
            <person name="Palmer J.M."/>
            <person name="Drees K.P."/>
            <person name="Foster J.T."/>
            <person name="Lindner D.L."/>
        </authorList>
    </citation>
    <scope>NUCLEOTIDE SEQUENCE [LARGE SCALE GENOMIC DNA]</scope>
    <source>
        <strain evidence="1 2">UAMH 10579</strain>
    </source>
</reference>
<dbReference type="Gene3D" id="1.25.40.20">
    <property type="entry name" value="Ankyrin repeat-containing domain"/>
    <property type="match status" value="1"/>
</dbReference>
<dbReference type="AlphaFoldDB" id="A0A2P2SXS9"/>
<reference evidence="2" key="2">
    <citation type="journal article" date="2018" name="Nat. Commun.">
        <title>Extreme sensitivity to ultraviolet light in the fungal pathogen causing white-nose syndrome of bats.</title>
        <authorList>
            <person name="Palmer J.M."/>
            <person name="Drees K.P."/>
            <person name="Foster J.T."/>
            <person name="Lindner D.L."/>
        </authorList>
    </citation>
    <scope>NUCLEOTIDE SEQUENCE [LARGE SCALE GENOMIC DNA]</scope>
    <source>
        <strain evidence="2">UAMH 10579</strain>
    </source>
</reference>
<dbReference type="EMBL" id="KV460206">
    <property type="protein sequence ID" value="OBU01658.1"/>
    <property type="molecule type" value="Genomic_DNA"/>
</dbReference>
<dbReference type="STRING" id="342668.A0A2P2SXS9"/>
<dbReference type="SUPFAM" id="SSF48403">
    <property type="entry name" value="Ankyrin repeat"/>
    <property type="match status" value="1"/>
</dbReference>
<dbReference type="Proteomes" id="UP000091956">
    <property type="component" value="Unassembled WGS sequence"/>
</dbReference>
<evidence type="ECO:0000313" key="2">
    <source>
        <dbReference type="Proteomes" id="UP000091956"/>
    </source>
</evidence>
<organism evidence="1 2">
    <name type="scientific">Pseudogymnoascus verrucosus</name>
    <dbReference type="NCBI Taxonomy" id="342668"/>
    <lineage>
        <taxon>Eukaryota</taxon>
        <taxon>Fungi</taxon>
        <taxon>Dikarya</taxon>
        <taxon>Ascomycota</taxon>
        <taxon>Pezizomycotina</taxon>
        <taxon>Leotiomycetes</taxon>
        <taxon>Thelebolales</taxon>
        <taxon>Thelebolaceae</taxon>
        <taxon>Pseudogymnoascus</taxon>
    </lineage>
</organism>
<dbReference type="GeneID" id="28833629"/>
<name>A0A2P2SXS9_9PEZI</name>
<dbReference type="OrthoDB" id="341259at2759"/>
<proteinExistence type="predicted"/>
<sequence>MVRMLLDLGVVTGLEMAMYDAVEGGDVSILGQVLVAGGLPTLVLGNAVNTGNQSMVQLLLDYGAEAGKGLKSAALSGNALKVGLLLDQGAAADVLDGRKRTRLLLEKGVATSSIREDDKMKKALVEAIINGAGNGALNGAAEVMQLLINHGFHFNFNAG</sequence>
<gene>
    <name evidence="1" type="ORF">VE01_00243</name>
</gene>
<dbReference type="InterPro" id="IPR036770">
    <property type="entry name" value="Ankyrin_rpt-contain_sf"/>
</dbReference>
<protein>
    <submittedName>
        <fullName evidence="1">Uncharacterized protein</fullName>
    </submittedName>
</protein>
<dbReference type="RefSeq" id="XP_018135390.1">
    <property type="nucleotide sequence ID" value="XM_018269775.1"/>
</dbReference>
<accession>A0A2P2SXS9</accession>
<evidence type="ECO:0000313" key="1">
    <source>
        <dbReference type="EMBL" id="OBU01658.1"/>
    </source>
</evidence>